<dbReference type="InterPro" id="IPR055334">
    <property type="entry name" value="PEX8-like"/>
</dbReference>
<name>A0AAN7CWY3_9PEZI</name>
<sequence length="708" mass="77430">MSIDRLLTTVLQLYQDVHDDARTEQIYSSTAALLANLSNPLNLSLLTSQLLIAPAIWGRRDGMRTCYRIISIFNTAAIHVRRNELEKDQKKGQPRAGGGLGSDAWAAAVLKGADDQSGRWQHLLVFSGVLMGMESGERRSLSRSMRDTVERAVVTATNLAIRNRGPEPPAPSGPVALALNYAFSLLSESSRAGLDCDALVPVVLRAMLGGDGLQDGVFLASIDQDVRQAEQRFMWLENSPSYLHLKQLEQRPLVAGLGPLSTLLSYAVQHARNSAVVLQLQDDLVAFTSGLLQYWQANKLSELDFSEESIFLTPETLQTTWPALWQFLKRIMYAVVSVLHSIIARSLLDRHLKHHTVAPTVATKTLHTLRNLYFISSRNGSDAFQVYTFTYLTSLDILSRYGPASASFLRSILPQPATAIPPHPLHRTLDLFYLNTAEHLPLNLPPQDCEALIITPATTYLTTPPPPTSSSSSSAPSALVPLFEAAHSAVLAALSCPHNAALTTRVVPFYADALFASFPARISPRQFRLAFRTILQILGPPFAASWEQAELGECLLEIVRYRVPTAGREILPSSPASSSSSDPHATADGSKGEAEVSEQSTLVLTLIDALPFLRVEILEEWMTLAAAAVHEIVGERLREGVKRRFWEVLVSGEMDVERAAVAVAWWGTKGGREAVLFGKGIAQSQQGGGEEAFMMSGAIVQEGRESRL</sequence>
<dbReference type="Proteomes" id="UP001303647">
    <property type="component" value="Unassembled WGS sequence"/>
</dbReference>
<accession>A0AAN7CWY3</accession>
<evidence type="ECO:0000256" key="1">
    <source>
        <dbReference type="SAM" id="MobiDB-lite"/>
    </source>
</evidence>
<reference evidence="2" key="1">
    <citation type="journal article" date="2023" name="Mol. Phylogenet. Evol.">
        <title>Genome-scale phylogeny and comparative genomics of the fungal order Sordariales.</title>
        <authorList>
            <person name="Hensen N."/>
            <person name="Bonometti L."/>
            <person name="Westerberg I."/>
            <person name="Brannstrom I.O."/>
            <person name="Guillou S."/>
            <person name="Cros-Aarteil S."/>
            <person name="Calhoun S."/>
            <person name="Haridas S."/>
            <person name="Kuo A."/>
            <person name="Mondo S."/>
            <person name="Pangilinan J."/>
            <person name="Riley R."/>
            <person name="LaButti K."/>
            <person name="Andreopoulos B."/>
            <person name="Lipzen A."/>
            <person name="Chen C."/>
            <person name="Yan M."/>
            <person name="Daum C."/>
            <person name="Ng V."/>
            <person name="Clum A."/>
            <person name="Steindorff A."/>
            <person name="Ohm R.A."/>
            <person name="Martin F."/>
            <person name="Silar P."/>
            <person name="Natvig D.O."/>
            <person name="Lalanne C."/>
            <person name="Gautier V."/>
            <person name="Ament-Velasquez S.L."/>
            <person name="Kruys A."/>
            <person name="Hutchinson M.I."/>
            <person name="Powell A.J."/>
            <person name="Barry K."/>
            <person name="Miller A.N."/>
            <person name="Grigoriev I.V."/>
            <person name="Debuchy R."/>
            <person name="Gladieux P."/>
            <person name="Hiltunen Thoren M."/>
            <person name="Johannesson H."/>
        </authorList>
    </citation>
    <scope>NUCLEOTIDE SEQUENCE</scope>
    <source>
        <strain evidence="2">CBS 359.72</strain>
    </source>
</reference>
<dbReference type="Pfam" id="PF26001">
    <property type="entry name" value="Pex8"/>
    <property type="match status" value="1"/>
</dbReference>
<feature type="compositionally biased region" description="Low complexity" evidence="1">
    <location>
        <begin position="572"/>
        <end position="583"/>
    </location>
</feature>
<dbReference type="EMBL" id="MU857638">
    <property type="protein sequence ID" value="KAK4248423.1"/>
    <property type="molecule type" value="Genomic_DNA"/>
</dbReference>
<evidence type="ECO:0000313" key="3">
    <source>
        <dbReference type="Proteomes" id="UP001303647"/>
    </source>
</evidence>
<evidence type="ECO:0000313" key="2">
    <source>
        <dbReference type="EMBL" id="KAK4248423.1"/>
    </source>
</evidence>
<comment type="caution">
    <text evidence="2">The sequence shown here is derived from an EMBL/GenBank/DDBJ whole genome shotgun (WGS) entry which is preliminary data.</text>
</comment>
<reference evidence="2" key="2">
    <citation type="submission" date="2023-05" db="EMBL/GenBank/DDBJ databases">
        <authorList>
            <consortium name="Lawrence Berkeley National Laboratory"/>
            <person name="Steindorff A."/>
            <person name="Hensen N."/>
            <person name="Bonometti L."/>
            <person name="Westerberg I."/>
            <person name="Brannstrom I.O."/>
            <person name="Guillou S."/>
            <person name="Cros-Aarteil S."/>
            <person name="Calhoun S."/>
            <person name="Haridas S."/>
            <person name="Kuo A."/>
            <person name="Mondo S."/>
            <person name="Pangilinan J."/>
            <person name="Riley R."/>
            <person name="Labutti K."/>
            <person name="Andreopoulos B."/>
            <person name="Lipzen A."/>
            <person name="Chen C."/>
            <person name="Yanf M."/>
            <person name="Daum C."/>
            <person name="Ng V."/>
            <person name="Clum A."/>
            <person name="Ohm R."/>
            <person name="Martin F."/>
            <person name="Silar P."/>
            <person name="Natvig D."/>
            <person name="Lalanne C."/>
            <person name="Gautier V."/>
            <person name="Ament-Velasquez S.L."/>
            <person name="Kruys A."/>
            <person name="Hutchinson M.I."/>
            <person name="Powell A.J."/>
            <person name="Barry K."/>
            <person name="Miller A.N."/>
            <person name="Grigoriev I.V."/>
            <person name="Debuchy R."/>
            <person name="Gladieux P."/>
            <person name="Thoren M.H."/>
            <person name="Johannesson H."/>
        </authorList>
    </citation>
    <scope>NUCLEOTIDE SEQUENCE</scope>
    <source>
        <strain evidence="2">CBS 359.72</strain>
    </source>
</reference>
<proteinExistence type="predicted"/>
<gene>
    <name evidence="2" type="ORF">C7999DRAFT_31188</name>
</gene>
<dbReference type="PANTHER" id="PTHR39214:SF1">
    <property type="entry name" value="MICROBODY (PEROXISOME) BIOGENESIS PROTEIN PEROXIN 8 (EUROFUNG)"/>
    <property type="match status" value="1"/>
</dbReference>
<dbReference type="AlphaFoldDB" id="A0AAN7CWY3"/>
<keyword evidence="3" id="KW-1185">Reference proteome</keyword>
<dbReference type="PANTHER" id="PTHR39214">
    <property type="entry name" value="MICROBODY (PEROXISOME) BIOGENESIS PROTEIN PEROXIN 8 (EUROFUNG)"/>
    <property type="match status" value="1"/>
</dbReference>
<evidence type="ECO:0008006" key="4">
    <source>
        <dbReference type="Google" id="ProtNLM"/>
    </source>
</evidence>
<protein>
    <recommendedName>
        <fullName evidence="4">Peroxisomal membrane protein PEX17</fullName>
    </recommendedName>
</protein>
<feature type="region of interest" description="Disordered" evidence="1">
    <location>
        <begin position="571"/>
        <end position="594"/>
    </location>
</feature>
<organism evidence="2 3">
    <name type="scientific">Corynascus novoguineensis</name>
    <dbReference type="NCBI Taxonomy" id="1126955"/>
    <lineage>
        <taxon>Eukaryota</taxon>
        <taxon>Fungi</taxon>
        <taxon>Dikarya</taxon>
        <taxon>Ascomycota</taxon>
        <taxon>Pezizomycotina</taxon>
        <taxon>Sordariomycetes</taxon>
        <taxon>Sordariomycetidae</taxon>
        <taxon>Sordariales</taxon>
        <taxon>Chaetomiaceae</taxon>
        <taxon>Corynascus</taxon>
    </lineage>
</organism>